<dbReference type="InterPro" id="IPR009057">
    <property type="entry name" value="Homeodomain-like_sf"/>
</dbReference>
<comment type="caution">
    <text evidence="13">The sequence shown here is derived from an EMBL/GenBank/DDBJ whole genome shotgun (WGS) entry which is preliminary data.</text>
</comment>
<dbReference type="Pfam" id="PF00046">
    <property type="entry name" value="Homeodomain"/>
    <property type="match status" value="1"/>
</dbReference>
<feature type="DNA-binding region" description="Homeobox" evidence="8">
    <location>
        <begin position="61"/>
        <end position="120"/>
    </location>
</feature>
<evidence type="ECO:0000256" key="9">
    <source>
        <dbReference type="RuleBase" id="RU000682"/>
    </source>
</evidence>
<sequence>IILIFWKSETPFLPYKKGNELVNFFKQHNFQDNYFPQLNSPTSIAMDFFHSQNQHSPKHQNNSNKKRLTHDQVRLLERTFTTTKKLEPELKVQLANQLGVPPRQIAIWYQNKRARWKTQSLEIDYSTLHAKLEDALADRRRLEREVLQLQEELRRAQQMVFHLNQGPAQLPVNVSSNSSCDEGGSSSLHEEANGEVLQLEELYACLYGAGGSTWG</sequence>
<feature type="coiled-coil region" evidence="11">
    <location>
        <begin position="125"/>
        <end position="159"/>
    </location>
</feature>
<dbReference type="GO" id="GO:0045893">
    <property type="term" value="P:positive regulation of DNA-templated transcription"/>
    <property type="evidence" value="ECO:0007669"/>
    <property type="project" value="TreeGrafter"/>
</dbReference>
<evidence type="ECO:0000313" key="14">
    <source>
        <dbReference type="Proteomes" id="UP001164929"/>
    </source>
</evidence>
<evidence type="ECO:0000256" key="1">
    <source>
        <dbReference type="ARBA" id="ARBA00004123"/>
    </source>
</evidence>
<dbReference type="Proteomes" id="UP001164929">
    <property type="component" value="Chromosome 11"/>
</dbReference>
<dbReference type="EMBL" id="JAQIZT010000011">
    <property type="protein sequence ID" value="KAJ6979853.1"/>
    <property type="molecule type" value="Genomic_DNA"/>
</dbReference>
<feature type="non-terminal residue" evidence="13">
    <location>
        <position position="1"/>
    </location>
</feature>
<dbReference type="PROSITE" id="PS00027">
    <property type="entry name" value="HOMEOBOX_1"/>
    <property type="match status" value="1"/>
</dbReference>
<evidence type="ECO:0000256" key="11">
    <source>
        <dbReference type="SAM" id="Coils"/>
    </source>
</evidence>
<keyword evidence="11" id="KW-0175">Coiled coil</keyword>
<dbReference type="InterPro" id="IPR017970">
    <property type="entry name" value="Homeobox_CS"/>
</dbReference>
<evidence type="ECO:0000256" key="6">
    <source>
        <dbReference type="ARBA" id="ARBA00023242"/>
    </source>
</evidence>
<dbReference type="PROSITE" id="PS50071">
    <property type="entry name" value="HOMEOBOX_2"/>
    <property type="match status" value="1"/>
</dbReference>
<evidence type="ECO:0000256" key="10">
    <source>
        <dbReference type="RuleBase" id="RU369038"/>
    </source>
</evidence>
<keyword evidence="6 8" id="KW-0539">Nucleus</keyword>
<dbReference type="CDD" id="cd00086">
    <property type="entry name" value="homeodomain"/>
    <property type="match status" value="1"/>
</dbReference>
<evidence type="ECO:0000256" key="5">
    <source>
        <dbReference type="ARBA" id="ARBA00023163"/>
    </source>
</evidence>
<dbReference type="Gene3D" id="1.10.10.60">
    <property type="entry name" value="Homeodomain-like"/>
    <property type="match status" value="1"/>
</dbReference>
<dbReference type="GO" id="GO:0000981">
    <property type="term" value="F:DNA-binding transcription factor activity, RNA polymerase II-specific"/>
    <property type="evidence" value="ECO:0007669"/>
    <property type="project" value="UniProtKB-UniRule"/>
</dbReference>
<dbReference type="InterPro" id="IPR001356">
    <property type="entry name" value="HD"/>
</dbReference>
<dbReference type="SMART" id="SM00389">
    <property type="entry name" value="HOX"/>
    <property type="match status" value="1"/>
</dbReference>
<feature type="domain" description="Homeobox" evidence="12">
    <location>
        <begin position="59"/>
        <end position="119"/>
    </location>
</feature>
<proteinExistence type="inferred from homology"/>
<name>A0AAD6Q7E0_9ROSI</name>
<reference evidence="13" key="1">
    <citation type="journal article" date="2023" name="Mol. Ecol. Resour.">
        <title>Chromosome-level genome assembly of a triploid poplar Populus alba 'Berolinensis'.</title>
        <authorList>
            <person name="Chen S."/>
            <person name="Yu Y."/>
            <person name="Wang X."/>
            <person name="Wang S."/>
            <person name="Zhang T."/>
            <person name="Zhou Y."/>
            <person name="He R."/>
            <person name="Meng N."/>
            <person name="Wang Y."/>
            <person name="Liu W."/>
            <person name="Liu Z."/>
            <person name="Liu J."/>
            <person name="Guo Q."/>
            <person name="Huang H."/>
            <person name="Sederoff R.R."/>
            <person name="Wang G."/>
            <person name="Qu G."/>
            <person name="Chen S."/>
        </authorList>
    </citation>
    <scope>NUCLEOTIDE SEQUENCE</scope>
    <source>
        <strain evidence="13">SC-2020</strain>
    </source>
</reference>
<gene>
    <name evidence="13" type="ORF">NC653_027865</name>
</gene>
<organism evidence="13 14">
    <name type="scientific">Populus alba x Populus x berolinensis</name>
    <dbReference type="NCBI Taxonomy" id="444605"/>
    <lineage>
        <taxon>Eukaryota</taxon>
        <taxon>Viridiplantae</taxon>
        <taxon>Streptophyta</taxon>
        <taxon>Embryophyta</taxon>
        <taxon>Tracheophyta</taxon>
        <taxon>Spermatophyta</taxon>
        <taxon>Magnoliopsida</taxon>
        <taxon>eudicotyledons</taxon>
        <taxon>Gunneridae</taxon>
        <taxon>Pentapetalae</taxon>
        <taxon>rosids</taxon>
        <taxon>fabids</taxon>
        <taxon>Malpighiales</taxon>
        <taxon>Salicaceae</taxon>
        <taxon>Saliceae</taxon>
        <taxon>Populus</taxon>
    </lineage>
</organism>
<keyword evidence="3 8" id="KW-0238">DNA-binding</keyword>
<evidence type="ECO:0000256" key="2">
    <source>
        <dbReference type="ARBA" id="ARBA00023015"/>
    </source>
</evidence>
<dbReference type="SUPFAM" id="SSF46689">
    <property type="entry name" value="Homeodomain-like"/>
    <property type="match status" value="1"/>
</dbReference>
<accession>A0AAD6Q7E0</accession>
<dbReference type="PANTHER" id="PTHR24326">
    <property type="entry name" value="HOMEOBOX-LEUCINE ZIPPER PROTEIN"/>
    <property type="match status" value="1"/>
</dbReference>
<keyword evidence="2 10" id="KW-0805">Transcription regulation</keyword>
<dbReference type="GO" id="GO:0043565">
    <property type="term" value="F:sequence-specific DNA binding"/>
    <property type="evidence" value="ECO:0007669"/>
    <property type="project" value="TreeGrafter"/>
</dbReference>
<evidence type="ECO:0000256" key="3">
    <source>
        <dbReference type="ARBA" id="ARBA00023125"/>
    </source>
</evidence>
<dbReference type="PANTHER" id="PTHR24326:SF522">
    <property type="entry name" value="HOMEOBOX-LEUCINE ZIPPER PROTEIN ATHB-52"/>
    <property type="match status" value="1"/>
</dbReference>
<evidence type="ECO:0000313" key="13">
    <source>
        <dbReference type="EMBL" id="KAJ6979853.1"/>
    </source>
</evidence>
<comment type="function">
    <text evidence="10">Transcription factor.</text>
</comment>
<evidence type="ECO:0000256" key="4">
    <source>
        <dbReference type="ARBA" id="ARBA00023155"/>
    </source>
</evidence>
<evidence type="ECO:0000256" key="8">
    <source>
        <dbReference type="PROSITE-ProRule" id="PRU00108"/>
    </source>
</evidence>
<comment type="subcellular location">
    <subcellularLocation>
        <location evidence="1 8 9">Nucleus</location>
    </subcellularLocation>
</comment>
<protein>
    <recommendedName>
        <fullName evidence="10">Homeobox-leucine zipper protein</fullName>
    </recommendedName>
    <alternativeName>
        <fullName evidence="10">HD-ZIP protein</fullName>
    </alternativeName>
    <alternativeName>
        <fullName evidence="10">Homeodomain transcription factor</fullName>
    </alternativeName>
</protein>
<keyword evidence="14" id="KW-1185">Reference proteome</keyword>
<dbReference type="InterPro" id="IPR045224">
    <property type="entry name" value="HDZip_class_I_plant"/>
</dbReference>
<keyword evidence="5 10" id="KW-0804">Transcription</keyword>
<dbReference type="AlphaFoldDB" id="A0AAD6Q7E0"/>
<comment type="similarity">
    <text evidence="7 10">Belongs to the HD-ZIP homeobox family. Class I subfamily.</text>
</comment>
<keyword evidence="4 8" id="KW-0371">Homeobox</keyword>
<evidence type="ECO:0000259" key="12">
    <source>
        <dbReference type="PROSITE" id="PS50071"/>
    </source>
</evidence>
<evidence type="ECO:0000256" key="7">
    <source>
        <dbReference type="ARBA" id="ARBA00025748"/>
    </source>
</evidence>
<dbReference type="GO" id="GO:0005634">
    <property type="term" value="C:nucleus"/>
    <property type="evidence" value="ECO:0007669"/>
    <property type="project" value="UniProtKB-SubCell"/>
</dbReference>